<dbReference type="AlphaFoldDB" id="A0A233V2Y8"/>
<dbReference type="EMBL" id="NDYC01000036">
    <property type="protein sequence ID" value="OXZ26741.1"/>
    <property type="molecule type" value="Genomic_DNA"/>
</dbReference>
<dbReference type="SMART" id="SM00851">
    <property type="entry name" value="MGS"/>
    <property type="match status" value="1"/>
</dbReference>
<accession>A0A233V2Y8</accession>
<protein>
    <recommendedName>
        <fullName evidence="10">Bifunctional purine biosynthesis protein PurH</fullName>
    </recommendedName>
    <domain>
        <recommendedName>
            <fullName evidence="10">Phosphoribosylaminoimidazolecarboxamide formyltransferase</fullName>
            <ecNumber evidence="10">2.1.2.3</ecNumber>
        </recommendedName>
        <alternativeName>
            <fullName evidence="10">AICAR transformylase</fullName>
        </alternativeName>
    </domain>
    <domain>
        <recommendedName>
            <fullName evidence="10">IMP cyclohydrolase</fullName>
            <ecNumber evidence="10">3.5.4.10</ecNumber>
        </recommendedName>
        <alternativeName>
            <fullName evidence="10">ATIC</fullName>
        </alternativeName>
        <alternativeName>
            <fullName evidence="10">IMP synthase</fullName>
        </alternativeName>
        <alternativeName>
            <fullName evidence="10">Inosinicase</fullName>
        </alternativeName>
    </domain>
</protein>
<dbReference type="HAMAP" id="MF_00139">
    <property type="entry name" value="PurH"/>
    <property type="match status" value="1"/>
</dbReference>
<dbReference type="GO" id="GO:0003937">
    <property type="term" value="F:IMP cyclohydrolase activity"/>
    <property type="evidence" value="ECO:0007669"/>
    <property type="project" value="UniProtKB-UniRule"/>
</dbReference>
<evidence type="ECO:0000256" key="8">
    <source>
        <dbReference type="ARBA" id="ARBA00050488"/>
    </source>
</evidence>
<dbReference type="Proteomes" id="UP000215413">
    <property type="component" value="Unassembled WGS sequence"/>
</dbReference>
<dbReference type="EC" id="3.5.4.10" evidence="10"/>
<evidence type="ECO:0000256" key="5">
    <source>
        <dbReference type="ARBA" id="ARBA00022755"/>
    </source>
</evidence>
<evidence type="ECO:0000256" key="9">
    <source>
        <dbReference type="ARBA" id="ARBA00050687"/>
    </source>
</evidence>
<dbReference type="InterPro" id="IPR011607">
    <property type="entry name" value="MGS-like_dom"/>
</dbReference>
<evidence type="ECO:0000256" key="3">
    <source>
        <dbReference type="ARBA" id="ARBA00007667"/>
    </source>
</evidence>
<dbReference type="Gene3D" id="3.40.140.20">
    <property type="match status" value="2"/>
</dbReference>
<name>A0A233V2Y8_FINMA</name>
<keyword evidence="4 10" id="KW-0808">Transferase</keyword>
<dbReference type="PANTHER" id="PTHR11692:SF0">
    <property type="entry name" value="BIFUNCTIONAL PURINE BIOSYNTHESIS PROTEIN ATIC"/>
    <property type="match status" value="1"/>
</dbReference>
<dbReference type="InterPro" id="IPR002695">
    <property type="entry name" value="PurH-like"/>
</dbReference>
<dbReference type="FunFam" id="3.40.140.20:FF:000001">
    <property type="entry name" value="Bifunctional purine biosynthesis protein PurH"/>
    <property type="match status" value="1"/>
</dbReference>
<evidence type="ECO:0000313" key="12">
    <source>
        <dbReference type="Proteomes" id="UP000215413"/>
    </source>
</evidence>
<dbReference type="SMART" id="SM00798">
    <property type="entry name" value="AICARFT_IMPCHas"/>
    <property type="match status" value="1"/>
</dbReference>
<comment type="caution">
    <text evidence="11">The sequence shown here is derived from an EMBL/GenBank/DDBJ whole genome shotgun (WGS) entry which is preliminary data.</text>
</comment>
<dbReference type="PROSITE" id="PS51855">
    <property type="entry name" value="MGS"/>
    <property type="match status" value="1"/>
</dbReference>
<reference evidence="12" key="1">
    <citation type="submission" date="2017-04" db="EMBL/GenBank/DDBJ databases">
        <title>Finegoldia magna isolated from orthopedic joint implant-associated infections.</title>
        <authorList>
            <person name="Bjorklund S."/>
            <person name="Bruggemann H."/>
            <person name="Jensen A."/>
            <person name="Hellmark B."/>
            <person name="Soderquist B."/>
        </authorList>
    </citation>
    <scope>NUCLEOTIDE SEQUENCE [LARGE SCALE GENOMIC DNA]</scope>
    <source>
        <strain evidence="12">CCUG 54800</strain>
    </source>
</reference>
<keyword evidence="6 10" id="KW-0378">Hydrolase</keyword>
<comment type="catalytic activity">
    <reaction evidence="8 10">
        <text>(6R)-10-formyltetrahydrofolate + 5-amino-1-(5-phospho-beta-D-ribosyl)imidazole-4-carboxamide = 5-formamido-1-(5-phospho-D-ribosyl)imidazole-4-carboxamide + (6S)-5,6,7,8-tetrahydrofolate</text>
        <dbReference type="Rhea" id="RHEA:22192"/>
        <dbReference type="ChEBI" id="CHEBI:57453"/>
        <dbReference type="ChEBI" id="CHEBI:58467"/>
        <dbReference type="ChEBI" id="CHEBI:58475"/>
        <dbReference type="ChEBI" id="CHEBI:195366"/>
        <dbReference type="EC" id="2.1.2.3"/>
    </reaction>
</comment>
<evidence type="ECO:0000256" key="2">
    <source>
        <dbReference type="ARBA" id="ARBA00004954"/>
    </source>
</evidence>
<dbReference type="SUPFAM" id="SSF53927">
    <property type="entry name" value="Cytidine deaminase-like"/>
    <property type="match status" value="1"/>
</dbReference>
<comment type="pathway">
    <text evidence="2 10">Purine metabolism; IMP biosynthesis via de novo pathway; 5-formamido-1-(5-phospho-D-ribosyl)imidazole-4-carboxamide from 5-amino-1-(5-phospho-D-ribosyl)imidazole-4-carboxamide (10-formyl THF route): step 1/1.</text>
</comment>
<comment type="domain">
    <text evidence="10">The IMP cyclohydrolase activity resides in the N-terminal region.</text>
</comment>
<evidence type="ECO:0000256" key="4">
    <source>
        <dbReference type="ARBA" id="ARBA00022679"/>
    </source>
</evidence>
<dbReference type="NCBIfam" id="NF002049">
    <property type="entry name" value="PRK00881.1"/>
    <property type="match status" value="1"/>
</dbReference>
<dbReference type="FunFam" id="3.40.50.1380:FF:000001">
    <property type="entry name" value="Bifunctional purine biosynthesis protein PurH"/>
    <property type="match status" value="1"/>
</dbReference>
<dbReference type="PIRSF" id="PIRSF000414">
    <property type="entry name" value="AICARFT_IMPCHas"/>
    <property type="match status" value="1"/>
</dbReference>
<comment type="catalytic activity">
    <reaction evidence="9 10">
        <text>IMP + H2O = 5-formamido-1-(5-phospho-D-ribosyl)imidazole-4-carboxamide</text>
        <dbReference type="Rhea" id="RHEA:18445"/>
        <dbReference type="ChEBI" id="CHEBI:15377"/>
        <dbReference type="ChEBI" id="CHEBI:58053"/>
        <dbReference type="ChEBI" id="CHEBI:58467"/>
        <dbReference type="EC" id="3.5.4.10"/>
    </reaction>
</comment>
<dbReference type="GO" id="GO:0006189">
    <property type="term" value="P:'de novo' IMP biosynthetic process"/>
    <property type="evidence" value="ECO:0007669"/>
    <property type="project" value="UniProtKB-UniRule"/>
</dbReference>
<dbReference type="NCBIfam" id="TIGR00355">
    <property type="entry name" value="purH"/>
    <property type="match status" value="1"/>
</dbReference>
<dbReference type="RefSeq" id="WP_094206206.1">
    <property type="nucleotide sequence ID" value="NZ_JAGYZD010000043.1"/>
</dbReference>
<proteinExistence type="inferred from homology"/>
<dbReference type="GO" id="GO:0005829">
    <property type="term" value="C:cytosol"/>
    <property type="evidence" value="ECO:0007669"/>
    <property type="project" value="TreeGrafter"/>
</dbReference>
<dbReference type="InterPro" id="IPR016193">
    <property type="entry name" value="Cytidine_deaminase-like"/>
</dbReference>
<dbReference type="SUPFAM" id="SSF52335">
    <property type="entry name" value="Methylglyoxal synthase-like"/>
    <property type="match status" value="1"/>
</dbReference>
<gene>
    <name evidence="10" type="primary">purH</name>
    <name evidence="11" type="ORF">B9N49_07610</name>
</gene>
<dbReference type="InterPro" id="IPR024051">
    <property type="entry name" value="AICAR_Tfase_dup_dom_sf"/>
</dbReference>
<comment type="similarity">
    <text evidence="3 10">Belongs to the PurH family.</text>
</comment>
<dbReference type="EC" id="2.1.2.3" evidence="10"/>
<keyword evidence="5 10" id="KW-0658">Purine biosynthesis</keyword>
<dbReference type="GO" id="GO:0004643">
    <property type="term" value="F:phosphoribosylaminoimidazolecarboxamide formyltransferase activity"/>
    <property type="evidence" value="ECO:0007669"/>
    <property type="project" value="UniProtKB-UniRule"/>
</dbReference>
<evidence type="ECO:0000256" key="10">
    <source>
        <dbReference type="HAMAP-Rule" id="MF_00139"/>
    </source>
</evidence>
<dbReference type="Gene3D" id="3.40.50.1380">
    <property type="entry name" value="Methylglyoxal synthase-like domain"/>
    <property type="match status" value="1"/>
</dbReference>
<comment type="pathway">
    <text evidence="1 10">Purine metabolism; IMP biosynthesis via de novo pathway; IMP from 5-formamido-1-(5-phospho-D-ribosyl)imidazole-4-carboxamide: step 1/1.</text>
</comment>
<dbReference type="PANTHER" id="PTHR11692">
    <property type="entry name" value="BIFUNCTIONAL PURINE BIOSYNTHESIS PROTEIN PURH"/>
    <property type="match status" value="1"/>
</dbReference>
<evidence type="ECO:0000313" key="11">
    <source>
        <dbReference type="EMBL" id="OXZ26741.1"/>
    </source>
</evidence>
<evidence type="ECO:0000256" key="7">
    <source>
        <dbReference type="ARBA" id="ARBA00023268"/>
    </source>
</evidence>
<evidence type="ECO:0000256" key="6">
    <source>
        <dbReference type="ARBA" id="ARBA00022801"/>
    </source>
</evidence>
<organism evidence="11 12">
    <name type="scientific">Finegoldia magna</name>
    <name type="common">Peptostreptococcus magnus</name>
    <dbReference type="NCBI Taxonomy" id="1260"/>
    <lineage>
        <taxon>Bacteria</taxon>
        <taxon>Bacillati</taxon>
        <taxon>Bacillota</taxon>
        <taxon>Tissierellia</taxon>
        <taxon>Tissierellales</taxon>
        <taxon>Peptoniphilaceae</taxon>
        <taxon>Finegoldia</taxon>
    </lineage>
</organism>
<evidence type="ECO:0000256" key="1">
    <source>
        <dbReference type="ARBA" id="ARBA00004844"/>
    </source>
</evidence>
<dbReference type="InterPro" id="IPR036914">
    <property type="entry name" value="MGS-like_dom_sf"/>
</dbReference>
<dbReference type="Pfam" id="PF01808">
    <property type="entry name" value="AICARFT_IMPCHas"/>
    <property type="match status" value="1"/>
</dbReference>
<sequence length="501" mass="56042">MRALISLTDKTNVGKLAKSLQELGYEIISTGGTYKEIEKSGVNVIDISKVTNFPEILQGRVKTLSPYVHGGILYKRDNDEHKKTVEELNIQPIDIVVVNLYDFQNALKTGDHDNIVENIDIGGPTLIRSAAKNYKDVLVVTDPSDYDELIDRLKNDNVENSYREKLAMKAFSLTAYYDSVISRYFQEQVGERSKYRTFGFKKEDELRYGENSHQSANLYIDPFVNGKLTDCEVIHGKAMSFNNYNDLNVAVELADELGENSCVALKHQSPCGVAIADSVSEAYHKAYLADSTSIFGGIIAINGVVDEKCAEEMSQIFLEIIAAKDFDEKALEILTKKKNIRLVKIKFDNDSVKEDIKYLNGKVLIQDKDFGVDEYNIVTNEKPSDEDKKDLEFAMKVVKFTKSNAIVLAKDSHTLGIGGGQTSRIWALENIANNHPDVDFTGCVLASDAFFPFSDCVEFAHKLGVKAIIQPGGSIKDQDSIDKCNEYGISMVFTKNRHFKH</sequence>
<dbReference type="CDD" id="cd01421">
    <property type="entry name" value="IMPCH"/>
    <property type="match status" value="1"/>
</dbReference>
<keyword evidence="7 10" id="KW-0511">Multifunctional enzyme</keyword>
<dbReference type="Pfam" id="PF02142">
    <property type="entry name" value="MGS"/>
    <property type="match status" value="1"/>
</dbReference>
<dbReference type="UniPathway" id="UPA00074">
    <property type="reaction ID" value="UER00133"/>
</dbReference>